<proteinExistence type="predicted"/>
<dbReference type="Proteomes" id="UP000284892">
    <property type="component" value="Unassembled WGS sequence"/>
</dbReference>
<accession>A0A420DM28</accession>
<organism evidence="1 2">
    <name type="scientific">Ichthyenterobacterium magnum</name>
    <dbReference type="NCBI Taxonomy" id="1230530"/>
    <lineage>
        <taxon>Bacteria</taxon>
        <taxon>Pseudomonadati</taxon>
        <taxon>Bacteroidota</taxon>
        <taxon>Flavobacteriia</taxon>
        <taxon>Flavobacteriales</taxon>
        <taxon>Flavobacteriaceae</taxon>
        <taxon>Ichthyenterobacterium</taxon>
    </lineage>
</organism>
<sequence>MKHSFRFKKNFFKTAFSNKVGIKSLSIKSNNDLKNVVNTLLMYIELENHLQPVNCSYSFFETEFSFELELNENKEKKDFFDSIKKFENFLEL</sequence>
<name>A0A420DM28_9FLAO</name>
<keyword evidence="2" id="KW-1185">Reference proteome</keyword>
<comment type="caution">
    <text evidence="1">The sequence shown here is derived from an EMBL/GenBank/DDBJ whole genome shotgun (WGS) entry which is preliminary data.</text>
</comment>
<dbReference type="RefSeq" id="WP_120200581.1">
    <property type="nucleotide sequence ID" value="NZ_RAQJ01000002.1"/>
</dbReference>
<dbReference type="EMBL" id="RAQJ01000002">
    <property type="protein sequence ID" value="RKE95261.1"/>
    <property type="molecule type" value="Genomic_DNA"/>
</dbReference>
<reference evidence="1 2" key="1">
    <citation type="submission" date="2018-09" db="EMBL/GenBank/DDBJ databases">
        <title>Genomic Encyclopedia of Archaeal and Bacterial Type Strains, Phase II (KMG-II): from individual species to whole genera.</title>
        <authorList>
            <person name="Goeker M."/>
        </authorList>
    </citation>
    <scope>NUCLEOTIDE SEQUENCE [LARGE SCALE GENOMIC DNA]</scope>
    <source>
        <strain evidence="1 2">DSM 26283</strain>
    </source>
</reference>
<gene>
    <name evidence="1" type="ORF">BXY80_1447</name>
</gene>
<protein>
    <submittedName>
        <fullName evidence="1">Uncharacterized protein</fullName>
    </submittedName>
</protein>
<evidence type="ECO:0000313" key="1">
    <source>
        <dbReference type="EMBL" id="RKE95261.1"/>
    </source>
</evidence>
<evidence type="ECO:0000313" key="2">
    <source>
        <dbReference type="Proteomes" id="UP000284892"/>
    </source>
</evidence>
<dbReference type="AlphaFoldDB" id="A0A420DM28"/>